<keyword evidence="3 6" id="KW-1133">Transmembrane helix</keyword>
<feature type="transmembrane region" description="Helical" evidence="6">
    <location>
        <begin position="202"/>
        <end position="224"/>
    </location>
</feature>
<feature type="transmembrane region" description="Helical" evidence="6">
    <location>
        <begin position="177"/>
        <end position="196"/>
    </location>
</feature>
<evidence type="ECO:0008006" key="9">
    <source>
        <dbReference type="Google" id="ProtNLM"/>
    </source>
</evidence>
<accession>A0A9J6GM32</accession>
<feature type="transmembrane region" description="Helical" evidence="6">
    <location>
        <begin position="265"/>
        <end position="282"/>
    </location>
</feature>
<name>A0A9J6GM32_HAELO</name>
<feature type="transmembrane region" description="Helical" evidence="6">
    <location>
        <begin position="403"/>
        <end position="420"/>
    </location>
</feature>
<evidence type="ECO:0000256" key="1">
    <source>
        <dbReference type="ARBA" id="ARBA00004141"/>
    </source>
</evidence>
<reference evidence="7 8" key="1">
    <citation type="journal article" date="2020" name="Cell">
        <title>Large-Scale Comparative Analyses of Tick Genomes Elucidate Their Genetic Diversity and Vector Capacities.</title>
        <authorList>
            <consortium name="Tick Genome and Microbiome Consortium (TIGMIC)"/>
            <person name="Jia N."/>
            <person name="Wang J."/>
            <person name="Shi W."/>
            <person name="Du L."/>
            <person name="Sun Y."/>
            <person name="Zhan W."/>
            <person name="Jiang J.F."/>
            <person name="Wang Q."/>
            <person name="Zhang B."/>
            <person name="Ji P."/>
            <person name="Bell-Sakyi L."/>
            <person name="Cui X.M."/>
            <person name="Yuan T.T."/>
            <person name="Jiang B.G."/>
            <person name="Yang W.F."/>
            <person name="Lam T.T."/>
            <person name="Chang Q.C."/>
            <person name="Ding S.J."/>
            <person name="Wang X.J."/>
            <person name="Zhu J.G."/>
            <person name="Ruan X.D."/>
            <person name="Zhao L."/>
            <person name="Wei J.T."/>
            <person name="Ye R.Z."/>
            <person name="Que T.C."/>
            <person name="Du C.H."/>
            <person name="Zhou Y.H."/>
            <person name="Cheng J.X."/>
            <person name="Dai P.F."/>
            <person name="Guo W.B."/>
            <person name="Han X.H."/>
            <person name="Huang E.J."/>
            <person name="Li L.F."/>
            <person name="Wei W."/>
            <person name="Gao Y.C."/>
            <person name="Liu J.Z."/>
            <person name="Shao H.Z."/>
            <person name="Wang X."/>
            <person name="Wang C.C."/>
            <person name="Yang T.C."/>
            <person name="Huo Q.B."/>
            <person name="Li W."/>
            <person name="Chen H.Y."/>
            <person name="Chen S.E."/>
            <person name="Zhou L.G."/>
            <person name="Ni X.B."/>
            <person name="Tian J.H."/>
            <person name="Sheng Y."/>
            <person name="Liu T."/>
            <person name="Pan Y.S."/>
            <person name="Xia L.Y."/>
            <person name="Li J."/>
            <person name="Zhao F."/>
            <person name="Cao W.C."/>
        </authorList>
    </citation>
    <scope>NUCLEOTIDE SEQUENCE [LARGE SCALE GENOMIC DNA]</scope>
    <source>
        <strain evidence="7">HaeL-2018</strain>
    </source>
</reference>
<dbReference type="PANTHER" id="PTHR24064">
    <property type="entry name" value="SOLUTE CARRIER FAMILY 22 MEMBER"/>
    <property type="match status" value="1"/>
</dbReference>
<dbReference type="EMBL" id="JABSTR010000007">
    <property type="protein sequence ID" value="KAH9375599.1"/>
    <property type="molecule type" value="Genomic_DNA"/>
</dbReference>
<evidence type="ECO:0000256" key="2">
    <source>
        <dbReference type="ARBA" id="ARBA00022692"/>
    </source>
</evidence>
<evidence type="ECO:0000256" key="6">
    <source>
        <dbReference type="SAM" id="Phobius"/>
    </source>
</evidence>
<keyword evidence="8" id="KW-1185">Reference proteome</keyword>
<gene>
    <name evidence="7" type="ORF">HPB48_013817</name>
</gene>
<comment type="caution">
    <text evidence="7">The sequence shown here is derived from an EMBL/GenBank/DDBJ whole genome shotgun (WGS) entry which is preliminary data.</text>
</comment>
<evidence type="ECO:0000256" key="5">
    <source>
        <dbReference type="SAM" id="MobiDB-lite"/>
    </source>
</evidence>
<dbReference type="VEuPathDB" id="VectorBase:HLOH_044748"/>
<feature type="transmembrane region" description="Helical" evidence="6">
    <location>
        <begin position="374"/>
        <end position="394"/>
    </location>
</feature>
<sequence>MTHARTGSQAAPLRLNPADDLCDSGDERESERIPFGEGRYQVRVLLSTLVAGSITLMATDVFNLSMRVMDHWCERPAAFTELSAEKWKQMAIPRYPNGSYSKCTVRGSQDAGAPAVVAHCQAWQFNLTQFGHNAVSEWSLVCHRAYLRDVSEAVNRAATVIVVPLVGVAADHIGRKAVTIVALTALLLALIVSTVALNFTTFAVMASVVAASSRSLSALFVLLYEVTTASRRCLYCTLAPTLPAVLAPLFKYLVDSLKVSWSLSYQLLAAISFVLLATFWFIEESSDWLLAPHKPEEAERVVLKLASVNSVSTRECRALFRKGFQRLSLQLSAETLHFRPQSRSSAFLLAFSWFVVSWGHTYDSRKSAVTANVYVLFGVAVSVVPLFLVIWPFLKGGKGVKRVMAISMLVSSACSALLFVPLTDHIAPLEALLLVAMRLFNSLCLILIFLLTVSFCPTTLRCTAVATGMAIGNFTGKAGQLFFEYVIAPRNDIALGVAAVLMALAAVATEHLPSKHTRSLASARITSHTTALSRPSAIQPDLWYPEKAATATCKGSQTSVGRQTHCTSVGRAERFLGRPAP</sequence>
<evidence type="ECO:0000256" key="3">
    <source>
        <dbReference type="ARBA" id="ARBA00022989"/>
    </source>
</evidence>
<dbReference type="SUPFAM" id="SSF103473">
    <property type="entry name" value="MFS general substrate transporter"/>
    <property type="match status" value="1"/>
</dbReference>
<proteinExistence type="predicted"/>
<dbReference type="InterPro" id="IPR036259">
    <property type="entry name" value="MFS_trans_sf"/>
</dbReference>
<dbReference type="AlphaFoldDB" id="A0A9J6GM32"/>
<evidence type="ECO:0000256" key="4">
    <source>
        <dbReference type="ARBA" id="ARBA00023136"/>
    </source>
</evidence>
<evidence type="ECO:0000313" key="7">
    <source>
        <dbReference type="EMBL" id="KAH9375599.1"/>
    </source>
</evidence>
<feature type="region of interest" description="Disordered" evidence="5">
    <location>
        <begin position="1"/>
        <end position="30"/>
    </location>
</feature>
<dbReference type="OrthoDB" id="6503804at2759"/>
<organism evidence="7 8">
    <name type="scientific">Haemaphysalis longicornis</name>
    <name type="common">Bush tick</name>
    <dbReference type="NCBI Taxonomy" id="44386"/>
    <lineage>
        <taxon>Eukaryota</taxon>
        <taxon>Metazoa</taxon>
        <taxon>Ecdysozoa</taxon>
        <taxon>Arthropoda</taxon>
        <taxon>Chelicerata</taxon>
        <taxon>Arachnida</taxon>
        <taxon>Acari</taxon>
        <taxon>Parasitiformes</taxon>
        <taxon>Ixodida</taxon>
        <taxon>Ixodoidea</taxon>
        <taxon>Ixodidae</taxon>
        <taxon>Haemaphysalinae</taxon>
        <taxon>Haemaphysalis</taxon>
    </lineage>
</organism>
<dbReference type="Gene3D" id="1.20.1250.20">
    <property type="entry name" value="MFS general substrate transporter like domains"/>
    <property type="match status" value="2"/>
</dbReference>
<keyword evidence="2 6" id="KW-0812">Transmembrane</keyword>
<keyword evidence="4 6" id="KW-0472">Membrane</keyword>
<feature type="transmembrane region" description="Helical" evidence="6">
    <location>
        <begin position="432"/>
        <end position="453"/>
    </location>
</feature>
<comment type="subcellular location">
    <subcellularLocation>
        <location evidence="1">Membrane</location>
        <topology evidence="1">Multi-pass membrane protein</topology>
    </subcellularLocation>
</comment>
<evidence type="ECO:0000313" key="8">
    <source>
        <dbReference type="Proteomes" id="UP000821853"/>
    </source>
</evidence>
<dbReference type="GO" id="GO:0016020">
    <property type="term" value="C:membrane"/>
    <property type="evidence" value="ECO:0007669"/>
    <property type="project" value="UniProtKB-SubCell"/>
</dbReference>
<dbReference type="Proteomes" id="UP000821853">
    <property type="component" value="Chromosome 5"/>
</dbReference>
<protein>
    <recommendedName>
        <fullName evidence="9">Organic cation/carnitine transporter</fullName>
    </recommendedName>
</protein>